<dbReference type="Gene3D" id="3.40.50.620">
    <property type="entry name" value="HUPs"/>
    <property type="match status" value="1"/>
</dbReference>
<keyword evidence="5" id="KW-0677">Repeat</keyword>
<protein>
    <recommendedName>
        <fullName evidence="12">DCUN1 domain-containing protein</fullName>
    </recommendedName>
</protein>
<keyword evidence="6" id="KW-0509">mRNA transport</keyword>
<evidence type="ECO:0000259" key="12">
    <source>
        <dbReference type="PROSITE" id="PS51229"/>
    </source>
</evidence>
<dbReference type="PROSITE" id="PS51229">
    <property type="entry name" value="DCUN1"/>
    <property type="match status" value="1"/>
</dbReference>
<dbReference type="PROSITE" id="PS50294">
    <property type="entry name" value="WD_REPEATS_REGION"/>
    <property type="match status" value="1"/>
</dbReference>
<feature type="domain" description="DCUN1" evidence="12">
    <location>
        <begin position="52"/>
        <end position="266"/>
    </location>
</feature>
<dbReference type="PANTHER" id="PTHR11024:SF2">
    <property type="entry name" value="PROTEIN SEC13 HOMOLOG"/>
    <property type="match status" value="1"/>
</dbReference>
<feature type="repeat" description="WD" evidence="11">
    <location>
        <begin position="325"/>
        <end position="359"/>
    </location>
</feature>
<dbReference type="InterPro" id="IPR001680">
    <property type="entry name" value="WD40_rpt"/>
</dbReference>
<sequence>MNASSQRQRILIEDFRQITNTNRDTAQRFLKLNGWRFDDALDEYFANPPVQVSKSGLTKIWNKYKDSDDDNVMSVPEGLIEYGQDLNIDLTSESALALAQLCGATLQAENWPKESWISGWTGVGGDTIDKQKDYIHSTPHKLSQDRQFYSKVYSHTFELGKAQGARILSLEDAKAYWGILLAPHLPDDDESEGSNSLSSDDGDPCQFTKRHLEIWLEFLEEQGVAVTKDTWLEFLNFIRSIDADFADFDETAAWPSLIDDFVEHYKANNEPTPPQSIETGHHDVIHDAQLDYYGKRLATASSDRTIKITDISEQPSYTNTNAVVLEGHQGPVWQVAWAHPKYGSILASSSYDGKVLIWKQSSGNGSNWTRIKDHTLHTSSVNSISWAPHELGPTLACASSDGNVSVLTFHNDGTWEASILAAHKLGVSSVSWAPATTNAAGGLTSRLVTGGCDSLIKIWSFNPESKQWQCDETIATHSDWVRDVAWSPNVGLSKQYIASASQDKSVYMHTQQDNNGVWTSTKLAHDFKDTVWRLSWSLSGNVLAASAGDGKVTLWKENLENVFEMLTYQHLSDDAICFSRLYHDEKRNDSVDDGFSCRDSAGIVGDWWDSKLKANDERSYKTTIAMPDDNVHLVNVKNSGDLSTPMQSRAKKLETELSSVQTHTDVLNGDAAAALIEYANTHKPDLVIIGRRKLGHWQRLTTEQGFSLSAHLATHIQSPVIVVKFCRN</sequence>
<dbReference type="InterPro" id="IPR005176">
    <property type="entry name" value="PONY_dom"/>
</dbReference>
<dbReference type="Pfam" id="PF14555">
    <property type="entry name" value="UBA_4"/>
    <property type="match status" value="1"/>
</dbReference>
<dbReference type="InterPro" id="IPR015943">
    <property type="entry name" value="WD40/YVTN_repeat-like_dom_sf"/>
</dbReference>
<dbReference type="GO" id="GO:0006606">
    <property type="term" value="P:protein import into nucleus"/>
    <property type="evidence" value="ECO:0007669"/>
    <property type="project" value="TreeGrafter"/>
</dbReference>
<comment type="caution">
    <text evidence="13">The sequence shown here is derived from an EMBL/GenBank/DDBJ whole genome shotgun (WGS) entry which is preliminary data.</text>
</comment>
<evidence type="ECO:0000256" key="9">
    <source>
        <dbReference type="ARBA" id="ARBA00023132"/>
    </source>
</evidence>
<evidence type="ECO:0000256" key="11">
    <source>
        <dbReference type="PROSITE-ProRule" id="PRU00221"/>
    </source>
</evidence>
<dbReference type="GO" id="GO:0032008">
    <property type="term" value="P:positive regulation of TOR signaling"/>
    <property type="evidence" value="ECO:0007669"/>
    <property type="project" value="TreeGrafter"/>
</dbReference>
<dbReference type="InterPro" id="IPR006016">
    <property type="entry name" value="UspA"/>
</dbReference>
<dbReference type="OrthoDB" id="364224at2759"/>
<evidence type="ECO:0000256" key="10">
    <source>
        <dbReference type="ARBA" id="ARBA00023242"/>
    </source>
</evidence>
<evidence type="ECO:0000256" key="6">
    <source>
        <dbReference type="ARBA" id="ARBA00022816"/>
    </source>
</evidence>
<evidence type="ECO:0000256" key="3">
    <source>
        <dbReference type="ARBA" id="ARBA00022448"/>
    </source>
</evidence>
<dbReference type="Proteomes" id="UP000310189">
    <property type="component" value="Unassembled WGS sequence"/>
</dbReference>
<proteinExistence type="inferred from homology"/>
<keyword evidence="3" id="KW-0813">Transport</keyword>
<dbReference type="InterPro" id="IPR037363">
    <property type="entry name" value="Sec13/Seh1_fam"/>
</dbReference>
<dbReference type="GO" id="GO:0031080">
    <property type="term" value="C:nuclear pore outer ring"/>
    <property type="evidence" value="ECO:0007669"/>
    <property type="project" value="TreeGrafter"/>
</dbReference>
<dbReference type="Pfam" id="PF00400">
    <property type="entry name" value="WD40"/>
    <property type="match status" value="6"/>
</dbReference>
<keyword evidence="10" id="KW-0539">Nucleus</keyword>
<dbReference type="GO" id="GO:0090114">
    <property type="term" value="P:COPII-coated vesicle budding"/>
    <property type="evidence" value="ECO:0007669"/>
    <property type="project" value="TreeGrafter"/>
</dbReference>
<name>A0A4T0FSY8_9BASI</name>
<dbReference type="InterPro" id="IPR009060">
    <property type="entry name" value="UBA-like_sf"/>
</dbReference>
<dbReference type="InterPro" id="IPR036322">
    <property type="entry name" value="WD40_repeat_dom_sf"/>
</dbReference>
<comment type="similarity">
    <text evidence="2">Belongs to the WD repeat SEC13 family.</text>
</comment>
<dbReference type="AlphaFoldDB" id="A0A4T0FSY8"/>
<dbReference type="SUPFAM" id="SSF50978">
    <property type="entry name" value="WD40 repeat-like"/>
    <property type="match status" value="1"/>
</dbReference>
<feature type="repeat" description="WD" evidence="11">
    <location>
        <begin position="420"/>
        <end position="462"/>
    </location>
</feature>
<dbReference type="PROSITE" id="PS50082">
    <property type="entry name" value="WD_REPEATS_2"/>
    <property type="match status" value="2"/>
</dbReference>
<comment type="subcellular location">
    <subcellularLocation>
        <location evidence="1">Nucleus</location>
        <location evidence="1">Nuclear pore complex</location>
    </subcellularLocation>
</comment>
<gene>
    <name evidence="13" type="ORF">E3P99_00815</name>
</gene>
<dbReference type="Gene3D" id="1.10.238.10">
    <property type="entry name" value="EF-hand"/>
    <property type="match status" value="1"/>
</dbReference>
<keyword evidence="8" id="KW-0811">Translocation</keyword>
<dbReference type="GO" id="GO:0051028">
    <property type="term" value="P:mRNA transport"/>
    <property type="evidence" value="ECO:0007669"/>
    <property type="project" value="UniProtKB-KW"/>
</dbReference>
<keyword evidence="14" id="KW-1185">Reference proteome</keyword>
<reference evidence="13 14" key="1">
    <citation type="submission" date="2019-03" db="EMBL/GenBank/DDBJ databases">
        <title>Sequencing 23 genomes of Wallemia ichthyophaga.</title>
        <authorList>
            <person name="Gostincar C."/>
        </authorList>
    </citation>
    <scope>NUCLEOTIDE SEQUENCE [LARGE SCALE GENOMIC DNA]</scope>
    <source>
        <strain evidence="13 14">EXF-5753</strain>
    </source>
</reference>
<keyword evidence="7" id="KW-0653">Protein transport</keyword>
<evidence type="ECO:0000313" key="13">
    <source>
        <dbReference type="EMBL" id="TIA91957.1"/>
    </source>
</evidence>
<dbReference type="Pfam" id="PF00582">
    <property type="entry name" value="Usp"/>
    <property type="match status" value="1"/>
</dbReference>
<evidence type="ECO:0000256" key="8">
    <source>
        <dbReference type="ARBA" id="ARBA00023010"/>
    </source>
</evidence>
<dbReference type="EMBL" id="SPNW01000009">
    <property type="protein sequence ID" value="TIA91957.1"/>
    <property type="molecule type" value="Genomic_DNA"/>
</dbReference>
<evidence type="ECO:0000256" key="1">
    <source>
        <dbReference type="ARBA" id="ARBA00004567"/>
    </source>
</evidence>
<dbReference type="SUPFAM" id="SSF52402">
    <property type="entry name" value="Adenine nucleotide alpha hydrolases-like"/>
    <property type="match status" value="1"/>
</dbReference>
<evidence type="ECO:0000256" key="2">
    <source>
        <dbReference type="ARBA" id="ARBA00010102"/>
    </source>
</evidence>
<dbReference type="SMART" id="SM00320">
    <property type="entry name" value="WD40"/>
    <property type="match status" value="6"/>
</dbReference>
<dbReference type="Gene3D" id="1.10.238.200">
    <property type="entry name" value="Cullin, PONY binding domain"/>
    <property type="match status" value="1"/>
</dbReference>
<evidence type="ECO:0000256" key="7">
    <source>
        <dbReference type="ARBA" id="ARBA00022927"/>
    </source>
</evidence>
<dbReference type="Pfam" id="PF03556">
    <property type="entry name" value="Cullin_binding"/>
    <property type="match status" value="1"/>
</dbReference>
<evidence type="ECO:0000313" key="14">
    <source>
        <dbReference type="Proteomes" id="UP000310189"/>
    </source>
</evidence>
<dbReference type="SUPFAM" id="SSF46934">
    <property type="entry name" value="UBA-like"/>
    <property type="match status" value="1"/>
</dbReference>
<evidence type="ECO:0000256" key="5">
    <source>
        <dbReference type="ARBA" id="ARBA00022737"/>
    </source>
</evidence>
<dbReference type="GO" id="GO:0030127">
    <property type="term" value="C:COPII vesicle coat"/>
    <property type="evidence" value="ECO:0007669"/>
    <property type="project" value="TreeGrafter"/>
</dbReference>
<dbReference type="PANTHER" id="PTHR11024">
    <property type="entry name" value="NUCLEAR PORE COMPLEX PROTEIN SEC13 / SEH1 FAMILY MEMBER"/>
    <property type="match status" value="1"/>
</dbReference>
<dbReference type="InterPro" id="IPR014729">
    <property type="entry name" value="Rossmann-like_a/b/a_fold"/>
</dbReference>
<dbReference type="Gene3D" id="1.10.8.10">
    <property type="entry name" value="DNA helicase RuvA subunit, C-terminal domain"/>
    <property type="match status" value="1"/>
</dbReference>
<dbReference type="Gene3D" id="2.130.10.10">
    <property type="entry name" value="YVTN repeat-like/Quinoprotein amine dehydrogenase"/>
    <property type="match status" value="1"/>
</dbReference>
<dbReference type="GO" id="GO:0005198">
    <property type="term" value="F:structural molecule activity"/>
    <property type="evidence" value="ECO:0007669"/>
    <property type="project" value="InterPro"/>
</dbReference>
<dbReference type="InterPro" id="IPR042460">
    <property type="entry name" value="DCN1-like_PONY"/>
</dbReference>
<keyword evidence="9" id="KW-0906">Nuclear pore complex</keyword>
<dbReference type="GO" id="GO:0032527">
    <property type="term" value="P:protein exit from endoplasmic reticulum"/>
    <property type="evidence" value="ECO:0007669"/>
    <property type="project" value="TreeGrafter"/>
</dbReference>
<accession>A0A4T0FSY8</accession>
<keyword evidence="4 11" id="KW-0853">WD repeat</keyword>
<evidence type="ECO:0000256" key="4">
    <source>
        <dbReference type="ARBA" id="ARBA00022574"/>
    </source>
</evidence>
<organism evidence="13 14">
    <name type="scientific">Wallemia hederae</name>
    <dbReference type="NCBI Taxonomy" id="1540922"/>
    <lineage>
        <taxon>Eukaryota</taxon>
        <taxon>Fungi</taxon>
        <taxon>Dikarya</taxon>
        <taxon>Basidiomycota</taxon>
        <taxon>Wallemiomycotina</taxon>
        <taxon>Wallemiomycetes</taxon>
        <taxon>Wallemiales</taxon>
        <taxon>Wallemiaceae</taxon>
        <taxon>Wallemia</taxon>
    </lineage>
</organism>